<dbReference type="EMBL" id="CP013251">
    <property type="protein sequence ID" value="AMO55532.1"/>
    <property type="molecule type" value="Genomic_DNA"/>
</dbReference>
<dbReference type="PATRIC" id="fig|570277.3.peg.1473"/>
<dbReference type="Gene3D" id="3.40.190.10">
    <property type="entry name" value="Periplasmic binding protein-like II"/>
    <property type="match status" value="2"/>
</dbReference>
<dbReference type="InterPro" id="IPR001638">
    <property type="entry name" value="Solute-binding_3/MltF_N"/>
</dbReference>
<sequence>MSIPNKSKTQVIIALHLLTTCMGMLTSLPASARDWPEIARSGTLLVGTTGDYPPLTLRSKQGRYQGFAIDMAESLASYLSLVSEKHIRVEFVLTQWPDLHHDLQQDYFDIAMGGITRTEDRSKQFLLSDNVIPSGKVILMQNKLAAPFSGLNDQALLNKLNASKLHLVINPGGTNERFAKRYLSSMPFTMAANNREPFLMLRNHQADLMLTDSIEARYQVKQIPSLTIVNPDRFSWTLSHKVYMMQKNSHTLLGEVNRWLKLTNIEQIKKNWF</sequence>
<dbReference type="STRING" id="570277.EZMO1_1342"/>
<feature type="signal peptide" evidence="3">
    <location>
        <begin position="1"/>
        <end position="32"/>
    </location>
</feature>
<evidence type="ECO:0000256" key="1">
    <source>
        <dbReference type="ARBA" id="ARBA00010333"/>
    </source>
</evidence>
<protein>
    <submittedName>
        <fullName evidence="5">Putative ABC transporter substrate-binding protein</fullName>
    </submittedName>
</protein>
<dbReference type="OrthoDB" id="7708309at2"/>
<dbReference type="RefSeq" id="WP_051789724.1">
    <property type="nucleotide sequence ID" value="NZ_CP013251.1"/>
</dbReference>
<dbReference type="SMART" id="SM00062">
    <property type="entry name" value="PBPb"/>
    <property type="match status" value="1"/>
</dbReference>
<evidence type="ECO:0000259" key="4">
    <source>
        <dbReference type="SMART" id="SM00062"/>
    </source>
</evidence>
<proteinExistence type="inferred from homology"/>
<evidence type="ECO:0000256" key="2">
    <source>
        <dbReference type="ARBA" id="ARBA00022729"/>
    </source>
</evidence>
<reference evidence="5 6" key="1">
    <citation type="journal article" date="2016" name="Front. Microbiol.">
        <title>Genomic Insight into the Host-Endosymbiont Relationship of Endozoicomonas montiporae CL-33(T) with its Coral Host.</title>
        <authorList>
            <person name="Ding J.-Y."/>
            <person name="Shiu J.-H."/>
            <person name="Chen W.-M."/>
            <person name="Chiang Y.-R."/>
            <person name="Tang S.-L."/>
        </authorList>
    </citation>
    <scope>NUCLEOTIDE SEQUENCE [LARGE SCALE GENOMIC DNA]</scope>
    <source>
        <strain evidence="5 6">CL-33</strain>
    </source>
</reference>
<accession>A0A142B9V6</accession>
<dbReference type="Pfam" id="PF00497">
    <property type="entry name" value="SBP_bac_3"/>
    <property type="match status" value="1"/>
</dbReference>
<feature type="domain" description="Solute-binding protein family 3/N-terminal" evidence="4">
    <location>
        <begin position="43"/>
        <end position="273"/>
    </location>
</feature>
<dbReference type="SUPFAM" id="SSF53850">
    <property type="entry name" value="Periplasmic binding protein-like II"/>
    <property type="match status" value="1"/>
</dbReference>
<comment type="similarity">
    <text evidence="1">Belongs to the bacterial solute-binding protein 3 family.</text>
</comment>
<feature type="chain" id="PRO_5007492840" evidence="3">
    <location>
        <begin position="33"/>
        <end position="273"/>
    </location>
</feature>
<dbReference type="PANTHER" id="PTHR35936:SF19">
    <property type="entry name" value="AMINO-ACID-BINDING PROTEIN YXEM-RELATED"/>
    <property type="match status" value="1"/>
</dbReference>
<dbReference type="AlphaFoldDB" id="A0A142B9V6"/>
<evidence type="ECO:0000256" key="3">
    <source>
        <dbReference type="SAM" id="SignalP"/>
    </source>
</evidence>
<evidence type="ECO:0000313" key="6">
    <source>
        <dbReference type="Proteomes" id="UP000071065"/>
    </source>
</evidence>
<name>A0A142B9V6_9GAMM</name>
<dbReference type="KEGG" id="emp:EZMO1_1342"/>
<dbReference type="Proteomes" id="UP000071065">
    <property type="component" value="Chromosome"/>
</dbReference>
<gene>
    <name evidence="5" type="ORF">EZMO1_1342</name>
</gene>
<keyword evidence="2 3" id="KW-0732">Signal</keyword>
<organism evidence="5 6">
    <name type="scientific">Endozoicomonas montiporae CL-33</name>
    <dbReference type="NCBI Taxonomy" id="570277"/>
    <lineage>
        <taxon>Bacteria</taxon>
        <taxon>Pseudomonadati</taxon>
        <taxon>Pseudomonadota</taxon>
        <taxon>Gammaproteobacteria</taxon>
        <taxon>Oceanospirillales</taxon>
        <taxon>Endozoicomonadaceae</taxon>
        <taxon>Endozoicomonas</taxon>
    </lineage>
</organism>
<dbReference type="PANTHER" id="PTHR35936">
    <property type="entry name" value="MEMBRANE-BOUND LYTIC MUREIN TRANSGLYCOSYLASE F"/>
    <property type="match status" value="1"/>
</dbReference>
<evidence type="ECO:0000313" key="5">
    <source>
        <dbReference type="EMBL" id="AMO55532.1"/>
    </source>
</evidence>